<evidence type="ECO:0000259" key="1">
    <source>
        <dbReference type="SMART" id="SM00766"/>
    </source>
</evidence>
<feature type="domain" description="DNA primase DnaG DnaB-binding" evidence="1">
    <location>
        <begin position="3"/>
        <end position="132"/>
    </location>
</feature>
<dbReference type="InterPro" id="IPR013173">
    <property type="entry name" value="DNA_primase_DnaG_DnaB-bd_dom"/>
</dbReference>
<organism evidence="2 3">
    <name type="scientific">Kineococcus glutinatus</name>
    <dbReference type="NCBI Taxonomy" id="1070872"/>
    <lineage>
        <taxon>Bacteria</taxon>
        <taxon>Bacillati</taxon>
        <taxon>Actinomycetota</taxon>
        <taxon>Actinomycetes</taxon>
        <taxon>Kineosporiales</taxon>
        <taxon>Kineosporiaceae</taxon>
        <taxon>Kineococcus</taxon>
    </lineage>
</organism>
<evidence type="ECO:0000313" key="3">
    <source>
        <dbReference type="Proteomes" id="UP001501195"/>
    </source>
</evidence>
<comment type="caution">
    <text evidence="2">The sequence shown here is derived from an EMBL/GenBank/DDBJ whole genome shotgun (WGS) entry which is preliminary data.</text>
</comment>
<proteinExistence type="predicted"/>
<dbReference type="Proteomes" id="UP001501195">
    <property type="component" value="Unassembled WGS sequence"/>
</dbReference>
<dbReference type="RefSeq" id="WP_345710251.1">
    <property type="nucleotide sequence ID" value="NZ_BAABIL010000001.1"/>
</dbReference>
<gene>
    <name evidence="2" type="ORF">GCM10023225_00240</name>
</gene>
<accession>A0ABP9H518</accession>
<name>A0ABP9H518_9ACTN</name>
<keyword evidence="3" id="KW-1185">Reference proteome</keyword>
<reference evidence="3" key="1">
    <citation type="journal article" date="2019" name="Int. J. Syst. Evol. Microbiol.">
        <title>The Global Catalogue of Microorganisms (GCM) 10K type strain sequencing project: providing services to taxonomists for standard genome sequencing and annotation.</title>
        <authorList>
            <consortium name="The Broad Institute Genomics Platform"/>
            <consortium name="The Broad Institute Genome Sequencing Center for Infectious Disease"/>
            <person name="Wu L."/>
            <person name="Ma J."/>
        </authorList>
    </citation>
    <scope>NUCLEOTIDE SEQUENCE [LARGE SCALE GENOMIC DNA]</scope>
    <source>
        <strain evidence="3">JCM 18126</strain>
    </source>
</reference>
<protein>
    <recommendedName>
        <fullName evidence="1">DNA primase DnaG DnaB-binding domain-containing protein</fullName>
    </recommendedName>
</protein>
<dbReference type="InterPro" id="IPR016136">
    <property type="entry name" value="DNA_helicase_N/primase_C"/>
</dbReference>
<dbReference type="EMBL" id="BAABIL010000001">
    <property type="protein sequence ID" value="GAA4960631.1"/>
    <property type="molecule type" value="Genomic_DNA"/>
</dbReference>
<sequence>MQLEQRVLACALQVPHLVADEFDALPEQAFGVPAHRAVRDAIAAAGGAAEAPAGPEWVERVLEHTEGGVAGLVGSLAVADLPVSDDAELDRWAVSVVAALTAQAVTRAVADLRRRLQRLDPVADAEAHAAAFAELMAMEVKRRAARERALGA</sequence>
<evidence type="ECO:0000313" key="2">
    <source>
        <dbReference type="EMBL" id="GAA4960631.1"/>
    </source>
</evidence>
<dbReference type="Pfam" id="PF08278">
    <property type="entry name" value="DnaG_DnaB_bind"/>
    <property type="match status" value="1"/>
</dbReference>
<dbReference type="SMART" id="SM00766">
    <property type="entry name" value="DnaG_DnaB_bind"/>
    <property type="match status" value="1"/>
</dbReference>
<dbReference type="Gene3D" id="1.10.860.10">
    <property type="entry name" value="DNAb Helicase, Chain A"/>
    <property type="match status" value="1"/>
</dbReference>